<evidence type="ECO:0000313" key="4">
    <source>
        <dbReference type="Proteomes" id="UP000308978"/>
    </source>
</evidence>
<dbReference type="RefSeq" id="WP_136433047.1">
    <property type="nucleotide sequence ID" value="NZ_SSTJ01000002.1"/>
</dbReference>
<protein>
    <submittedName>
        <fullName evidence="3">Uncharacterized protein</fullName>
    </submittedName>
</protein>
<reference evidence="3 4" key="1">
    <citation type="submission" date="2019-04" db="EMBL/GenBank/DDBJ databases">
        <title>Microbes associate with the intestines of laboratory mice.</title>
        <authorList>
            <person name="Navarre W."/>
            <person name="Wong E."/>
            <person name="Huang K.C."/>
            <person name="Tropini C."/>
            <person name="Ng K."/>
            <person name="Yu B."/>
        </authorList>
    </citation>
    <scope>NUCLEOTIDE SEQUENCE [LARGE SCALE GENOMIC DNA]</scope>
    <source>
        <strain evidence="3 4">NM80_B27</strain>
    </source>
</reference>
<proteinExistence type="predicted"/>
<feature type="signal peptide" evidence="2">
    <location>
        <begin position="1"/>
        <end position="32"/>
    </location>
</feature>
<evidence type="ECO:0000256" key="2">
    <source>
        <dbReference type="SAM" id="SignalP"/>
    </source>
</evidence>
<dbReference type="AlphaFoldDB" id="A0A4S4G6G2"/>
<feature type="region of interest" description="Disordered" evidence="1">
    <location>
        <begin position="33"/>
        <end position="108"/>
    </location>
</feature>
<evidence type="ECO:0000313" key="3">
    <source>
        <dbReference type="EMBL" id="THG38315.1"/>
    </source>
</evidence>
<evidence type="ECO:0000256" key="1">
    <source>
        <dbReference type="SAM" id="MobiDB-lite"/>
    </source>
</evidence>
<feature type="compositionally biased region" description="Low complexity" evidence="1">
    <location>
        <begin position="73"/>
        <end position="91"/>
    </location>
</feature>
<sequence length="653" mass="69277">MNFYRVRLAPFLSVALALALALSPSLSWYAYADDPSQGQETENERPEERGAVGSGDETREVAEEPEVDGEAGEGAAEGEVAPPSLSEVPSGAGPGSGGSAGSVVDGSSEDAYSGGAGLLGLALSDADSSELGGSNASCDAVLSDNDSDSLGSDSSRIEEEVLSGSVTRAASAFDTMLNAAISQLGYEFGSDLWSALTGKTSTDLARANLLMVADSRLILYKQLPTISSRLLDIYSHARLISSNTSSASSSLNSLLSLLKKQWGYGYGGTVVLESNSPAAWLSSISSNMTSKGLLKEDGSNIYRNVPELALYSANQLYDLNRHTFVHGKVGPSSSSSNMTIAELLLYAANRLYSLDSSVSSNMVSKGLLKEDGSNIYRNVPELALYSANQLYDLNRHTFVHGKVGPSSSSSNMTIAELLLYAANRLYSLDSSVSSNMVSKGLLKEDGSNIYRNVPELALYSANQLYDLNRHTFVHGKVGPSSSSSNMTIAELLLYAANRLYFSEGYLSDISAKLDNLKIDVSVSGLDLSYIEGKLDSILDLLRLGFARDVIDTLLGDLDFSRLASLSADVEGAISSAFPFCIPAVMKQVLGLLEYDGSAPVWKFDIAGSPLVCDFRDFQAVADVSGWVARIGFVLVLLANTRRFVFMGGGAVAE</sequence>
<dbReference type="EMBL" id="SSTJ01000002">
    <property type="protein sequence ID" value="THG38315.1"/>
    <property type="molecule type" value="Genomic_DNA"/>
</dbReference>
<accession>A0A4S4G6G2</accession>
<feature type="chain" id="PRO_5020703093" evidence="2">
    <location>
        <begin position="33"/>
        <end position="653"/>
    </location>
</feature>
<name>A0A4S4G6G2_9ACTN</name>
<gene>
    <name evidence="3" type="ORF">E5986_02535</name>
</gene>
<feature type="compositionally biased region" description="Basic and acidic residues" evidence="1">
    <location>
        <begin position="42"/>
        <end position="62"/>
    </location>
</feature>
<comment type="caution">
    <text evidence="3">The sequence shown here is derived from an EMBL/GenBank/DDBJ whole genome shotgun (WGS) entry which is preliminary data.</text>
</comment>
<dbReference type="Proteomes" id="UP000308978">
    <property type="component" value="Unassembled WGS sequence"/>
</dbReference>
<keyword evidence="2" id="KW-0732">Signal</keyword>
<organism evidence="3 4">
    <name type="scientific">Adlercreutzia caecimuris</name>
    <dbReference type="NCBI Taxonomy" id="671266"/>
    <lineage>
        <taxon>Bacteria</taxon>
        <taxon>Bacillati</taxon>
        <taxon>Actinomycetota</taxon>
        <taxon>Coriobacteriia</taxon>
        <taxon>Eggerthellales</taxon>
        <taxon>Eggerthellaceae</taxon>
        <taxon>Adlercreutzia</taxon>
    </lineage>
</organism>